<evidence type="ECO:0000313" key="2">
    <source>
        <dbReference type="EMBL" id="MBB3772063.1"/>
    </source>
</evidence>
<evidence type="ECO:0000313" key="3">
    <source>
        <dbReference type="Proteomes" id="UP000533469"/>
    </source>
</evidence>
<dbReference type="AlphaFoldDB" id="A0A839ZBC2"/>
<feature type="region of interest" description="Disordered" evidence="1">
    <location>
        <begin position="261"/>
        <end position="285"/>
    </location>
</feature>
<reference evidence="2 3" key="1">
    <citation type="submission" date="2020-08" db="EMBL/GenBank/DDBJ databases">
        <title>Genomic Encyclopedia of Type Strains, Phase IV (KMG-IV): sequencing the most valuable type-strain genomes for metagenomic binning, comparative biology and taxonomic classification.</title>
        <authorList>
            <person name="Goeker M."/>
        </authorList>
    </citation>
    <scope>NUCLEOTIDE SEQUENCE [LARGE SCALE GENOMIC DNA]</scope>
    <source>
        <strain evidence="2 3">DSM 5895</strain>
    </source>
</reference>
<dbReference type="EMBL" id="JACICD010000004">
    <property type="protein sequence ID" value="MBB3772063.1"/>
    <property type="molecule type" value="Genomic_DNA"/>
</dbReference>
<protein>
    <recommendedName>
        <fullName evidence="4">Glycosyltransferase</fullName>
    </recommendedName>
</protein>
<evidence type="ECO:0008006" key="4">
    <source>
        <dbReference type="Google" id="ProtNLM"/>
    </source>
</evidence>
<organism evidence="2 3">
    <name type="scientific">Ancylobacter tetraedralis</name>
    <dbReference type="NCBI Taxonomy" id="217068"/>
    <lineage>
        <taxon>Bacteria</taxon>
        <taxon>Pseudomonadati</taxon>
        <taxon>Pseudomonadota</taxon>
        <taxon>Alphaproteobacteria</taxon>
        <taxon>Hyphomicrobiales</taxon>
        <taxon>Xanthobacteraceae</taxon>
        <taxon>Ancylobacter</taxon>
    </lineage>
</organism>
<accession>A0A839ZBC2</accession>
<dbReference type="Proteomes" id="UP000533469">
    <property type="component" value="Unassembled WGS sequence"/>
</dbReference>
<dbReference type="InterPro" id="IPR029044">
    <property type="entry name" value="Nucleotide-diphossugar_trans"/>
</dbReference>
<dbReference type="RefSeq" id="WP_183190204.1">
    <property type="nucleotide sequence ID" value="NZ_JACICD010000004.1"/>
</dbReference>
<dbReference type="SUPFAM" id="SSF53448">
    <property type="entry name" value="Nucleotide-diphospho-sugar transferases"/>
    <property type="match status" value="1"/>
</dbReference>
<keyword evidence="3" id="KW-1185">Reference proteome</keyword>
<sequence length="285" mass="32194">MTLAFVCIKWGEAYPAEDVNILYQGVADHVSEPFRFICLTDRPDGLRPEVEVADLPATGALALRWRGCWPKLGMFAPGILRGVDLAVYLDLDIVILRSLDPIIAHVRARPGLHVLREWNPNVWELLPVSMRPDRGAQSSMVAWRPGEQDHLYLDVMANPDAAYALVKNDQLYIGIKARDRHYFPPGFAVSFRRHLVPHYPLNLLFKRIRKPARAAVVVFHGAPKPLEVAEDGAGAWGTRMRPGFGPVDWVRDYWKRGRDGARAALSRQERGRSEDEPPQPRQISS</sequence>
<evidence type="ECO:0000256" key="1">
    <source>
        <dbReference type="SAM" id="MobiDB-lite"/>
    </source>
</evidence>
<name>A0A839ZBC2_9HYPH</name>
<comment type="caution">
    <text evidence="2">The sequence shown here is derived from an EMBL/GenBank/DDBJ whole genome shotgun (WGS) entry which is preliminary data.</text>
</comment>
<feature type="compositionally biased region" description="Basic and acidic residues" evidence="1">
    <location>
        <begin position="261"/>
        <end position="275"/>
    </location>
</feature>
<proteinExistence type="predicted"/>
<gene>
    <name evidence="2" type="ORF">FHS55_002672</name>
</gene>